<sequence>MKLVTYIAKERALPISSGRLPKEARIGWVQEEMIVDIGLAQQWAVFNHGLPKTQILPTDMQCFLETGSQGLETLSQVAETVDGKDLRSLQVEGKLVARSMQTVTLLSPLPTPRSFRDFYAFEQHVKTARAKRGLDMVPEWYEIPVFYFSNPYTMIGPEAAVEKPWNTEELDYELEVACVIGKAGKDLSVEQAMDYVAGFCILNDWSARDLQRKEMKVGLGPAKGKDFATSLGPWLVTLDELEDRRSENELDLTMVARVNGQELSRGNVRDLTYSFAQMIVQASRNCPLQPGDLIGSGTVGTGCILELGTDVHRWLEPGDEVELEVERLGVLKNKVVDSSC</sequence>
<keyword evidence="3" id="KW-1185">Reference proteome</keyword>
<name>A0A521ERF8_9BACL</name>
<evidence type="ECO:0000259" key="1">
    <source>
        <dbReference type="Pfam" id="PF01557"/>
    </source>
</evidence>
<accession>A0A521ERF8</accession>
<dbReference type="InterPro" id="IPR036663">
    <property type="entry name" value="Fumarylacetoacetase_C_sf"/>
</dbReference>
<evidence type="ECO:0000313" key="2">
    <source>
        <dbReference type="EMBL" id="SMO86487.1"/>
    </source>
</evidence>
<reference evidence="2 3" key="1">
    <citation type="submission" date="2017-05" db="EMBL/GenBank/DDBJ databases">
        <authorList>
            <person name="Varghese N."/>
            <person name="Submissions S."/>
        </authorList>
    </citation>
    <scope>NUCLEOTIDE SEQUENCE [LARGE SCALE GENOMIC DNA]</scope>
    <source>
        <strain evidence="2 3">DSM 45474</strain>
    </source>
</reference>
<evidence type="ECO:0000313" key="3">
    <source>
        <dbReference type="Proteomes" id="UP000315636"/>
    </source>
</evidence>
<feature type="domain" description="Fumarylacetoacetase-like C-terminal" evidence="1">
    <location>
        <begin position="115"/>
        <end position="336"/>
    </location>
</feature>
<dbReference type="GO" id="GO:0003824">
    <property type="term" value="F:catalytic activity"/>
    <property type="evidence" value="ECO:0007669"/>
    <property type="project" value="InterPro"/>
</dbReference>
<dbReference type="AlphaFoldDB" id="A0A521ERF8"/>
<dbReference type="RefSeq" id="WP_142506351.1">
    <property type="nucleotide sequence ID" value="NZ_FXTI01000010.1"/>
</dbReference>
<dbReference type="OrthoDB" id="9805307at2"/>
<proteinExistence type="predicted"/>
<protein>
    <submittedName>
        <fullName evidence="2">2-keto-4-pentenoate hydratase/2-oxohepta-3-ene-1,7-dioic acid hydratase (Catechol pathway)</fullName>
    </submittedName>
</protein>
<dbReference type="Gene3D" id="3.90.850.10">
    <property type="entry name" value="Fumarylacetoacetase-like, C-terminal domain"/>
    <property type="match status" value="1"/>
</dbReference>
<dbReference type="Proteomes" id="UP000315636">
    <property type="component" value="Unassembled WGS sequence"/>
</dbReference>
<gene>
    <name evidence="2" type="ORF">SAMN06264849_11070</name>
</gene>
<dbReference type="PANTHER" id="PTHR43211:SF1">
    <property type="entry name" value="BLL6422 PROTEIN"/>
    <property type="match status" value="1"/>
</dbReference>
<dbReference type="InterPro" id="IPR011234">
    <property type="entry name" value="Fumarylacetoacetase-like_C"/>
</dbReference>
<dbReference type="EMBL" id="FXTI01000010">
    <property type="protein sequence ID" value="SMO86487.1"/>
    <property type="molecule type" value="Genomic_DNA"/>
</dbReference>
<dbReference type="SUPFAM" id="SSF56529">
    <property type="entry name" value="FAH"/>
    <property type="match status" value="1"/>
</dbReference>
<organism evidence="2 3">
    <name type="scientific">Melghirimyces algeriensis</name>
    <dbReference type="NCBI Taxonomy" id="910412"/>
    <lineage>
        <taxon>Bacteria</taxon>
        <taxon>Bacillati</taxon>
        <taxon>Bacillota</taxon>
        <taxon>Bacilli</taxon>
        <taxon>Bacillales</taxon>
        <taxon>Thermoactinomycetaceae</taxon>
        <taxon>Melghirimyces</taxon>
    </lineage>
</organism>
<dbReference type="Pfam" id="PF01557">
    <property type="entry name" value="FAA_hydrolase"/>
    <property type="match status" value="1"/>
</dbReference>
<dbReference type="PANTHER" id="PTHR43211">
    <property type="entry name" value="FUMARYLACETOACETATE HYDROLASE"/>
    <property type="match status" value="1"/>
</dbReference>